<keyword evidence="2" id="KW-0472">Membrane</keyword>
<accession>A0A1F6A9X2</accession>
<keyword evidence="2" id="KW-1133">Transmembrane helix</keyword>
<proteinExistence type="inferred from homology"/>
<reference evidence="4 5" key="1">
    <citation type="journal article" date="2016" name="Nat. Commun.">
        <title>Thousands of microbial genomes shed light on interconnected biogeochemical processes in an aquifer system.</title>
        <authorList>
            <person name="Anantharaman K."/>
            <person name="Brown C.T."/>
            <person name="Hug L.A."/>
            <person name="Sharon I."/>
            <person name="Castelle C.J."/>
            <person name="Probst A.J."/>
            <person name="Thomas B.C."/>
            <person name="Singh A."/>
            <person name="Wilkins M.J."/>
            <person name="Karaoz U."/>
            <person name="Brodie E.L."/>
            <person name="Williams K.H."/>
            <person name="Hubbard S.S."/>
            <person name="Banfield J.F."/>
        </authorList>
    </citation>
    <scope>NUCLEOTIDE SEQUENCE [LARGE SCALE GENOMIC DNA]</scope>
</reference>
<organism evidence="4 5">
    <name type="scientific">Candidatus Gottesmanbacteria bacterium RIFCSPHIGHO2_02_FULL_40_13</name>
    <dbReference type="NCBI Taxonomy" id="1798384"/>
    <lineage>
        <taxon>Bacteria</taxon>
        <taxon>Candidatus Gottesmaniibacteriota</taxon>
    </lineage>
</organism>
<dbReference type="STRING" id="1798384.A3D03_05720"/>
<comment type="similarity">
    <text evidence="1">Belongs to the LytR/CpsA/Psr (LCP) family.</text>
</comment>
<gene>
    <name evidence="4" type="ORF">A3D03_05720</name>
</gene>
<evidence type="ECO:0000256" key="2">
    <source>
        <dbReference type="SAM" id="Phobius"/>
    </source>
</evidence>
<dbReference type="PANTHER" id="PTHR33392">
    <property type="entry name" value="POLYISOPRENYL-TEICHOIC ACID--PEPTIDOGLYCAN TEICHOIC ACID TRANSFERASE TAGU"/>
    <property type="match status" value="1"/>
</dbReference>
<feature type="transmembrane region" description="Helical" evidence="2">
    <location>
        <begin position="12"/>
        <end position="32"/>
    </location>
</feature>
<comment type="caution">
    <text evidence="4">The sequence shown here is derived from an EMBL/GenBank/DDBJ whole genome shotgun (WGS) entry which is preliminary data.</text>
</comment>
<name>A0A1F6A9X2_9BACT</name>
<evidence type="ECO:0000256" key="1">
    <source>
        <dbReference type="ARBA" id="ARBA00006068"/>
    </source>
</evidence>
<protein>
    <recommendedName>
        <fullName evidence="3">Cell envelope-related transcriptional attenuator domain-containing protein</fullName>
    </recommendedName>
</protein>
<dbReference type="Pfam" id="PF03816">
    <property type="entry name" value="LytR_cpsA_psr"/>
    <property type="match status" value="1"/>
</dbReference>
<dbReference type="InterPro" id="IPR050922">
    <property type="entry name" value="LytR/CpsA/Psr_CW_biosynth"/>
</dbReference>
<evidence type="ECO:0000259" key="3">
    <source>
        <dbReference type="Pfam" id="PF03816"/>
    </source>
</evidence>
<dbReference type="Proteomes" id="UP000177092">
    <property type="component" value="Unassembled WGS sequence"/>
</dbReference>
<dbReference type="PANTHER" id="PTHR33392:SF6">
    <property type="entry name" value="POLYISOPRENYL-TEICHOIC ACID--PEPTIDOGLYCAN TEICHOIC ACID TRANSFERASE TAGU"/>
    <property type="match status" value="1"/>
</dbReference>
<feature type="domain" description="Cell envelope-related transcriptional attenuator" evidence="3">
    <location>
        <begin position="89"/>
        <end position="259"/>
    </location>
</feature>
<dbReference type="InterPro" id="IPR004474">
    <property type="entry name" value="LytR_CpsA_psr"/>
</dbReference>
<keyword evidence="2" id="KW-0812">Transmembrane</keyword>
<dbReference type="Gene3D" id="3.40.630.190">
    <property type="entry name" value="LCP protein"/>
    <property type="match status" value="1"/>
</dbReference>
<evidence type="ECO:0000313" key="4">
    <source>
        <dbReference type="EMBL" id="OGG21117.1"/>
    </source>
</evidence>
<evidence type="ECO:0000313" key="5">
    <source>
        <dbReference type="Proteomes" id="UP000177092"/>
    </source>
</evidence>
<sequence length="365" mass="41419">MPQGFKRKLLKFRFLVKYALILGVCFLLYIFISKAVLPLYSFTKANNITSQFLIKLITNKQLSIKSYQDRSNILILGFSGGNHEGSDLSDTMMVLSIDPNKKDALFISIPRDLWVPSLKAKINTAFHYGEEKKPGSGGMVLAKATVSEVIGEPIQYALGLDFSGFRTLIDLLDGIEVNIEDSFEDDKFPIEGKENDFCGGDPTFSCRYEKISFIKGVQHMDGAMALKYVRSRYASGKAGTDFSRSKRQQQVILAVREKLFRLSPISDRQKVVDFINTFNSTIKADMNWSEKLSFARIFSTMNNKNLRHITLDTGDKKQNTKGYLINPPLWQYNGEWVLAPRSGDFNEIQSFVKCEMYDANCQMMP</sequence>
<dbReference type="EMBL" id="MFJN01000028">
    <property type="protein sequence ID" value="OGG21117.1"/>
    <property type="molecule type" value="Genomic_DNA"/>
</dbReference>
<dbReference type="AlphaFoldDB" id="A0A1F6A9X2"/>